<protein>
    <submittedName>
        <fullName evidence="1">Gp451</fullName>
    </submittedName>
</protein>
<accession>G3MAJ2</accession>
<keyword evidence="2" id="KW-1185">Reference proteome</keyword>
<dbReference type="RefSeq" id="YP_009015754.1">
    <property type="nucleotide sequence ID" value="NC_023719.1"/>
</dbReference>
<organism evidence="1 2">
    <name type="scientific">Bacillus phage G</name>
    <dbReference type="NCBI Taxonomy" id="2884420"/>
    <lineage>
        <taxon>Viruses</taxon>
        <taxon>Duplodnaviria</taxon>
        <taxon>Heunggongvirae</taxon>
        <taxon>Uroviricota</taxon>
        <taxon>Caudoviricetes</taxon>
        <taxon>Donellivirus</taxon>
        <taxon>Donellivirus gee</taxon>
    </lineage>
</organism>
<dbReference type="EMBL" id="JN638751">
    <property type="protein sequence ID" value="AEO93709.1"/>
    <property type="molecule type" value="Genomic_DNA"/>
</dbReference>
<evidence type="ECO:0000313" key="2">
    <source>
        <dbReference type="Proteomes" id="UP000009273"/>
    </source>
</evidence>
<reference evidence="1 2" key="1">
    <citation type="submission" date="2011-09" db="EMBL/GenBank/DDBJ databases">
        <authorList>
            <person name="Pope W.H."/>
            <person name="Pedulla M.L."/>
            <person name="Ford M.E."/>
            <person name="Peebles C.L."/>
            <person name="Hatfull G.H."/>
            <person name="Hendrix R.W."/>
        </authorList>
    </citation>
    <scope>NUCLEOTIDE SEQUENCE [LARGE SCALE GENOMIC DNA]</scope>
    <source>
        <strain evidence="1">G</strain>
    </source>
</reference>
<evidence type="ECO:0000313" key="1">
    <source>
        <dbReference type="EMBL" id="AEO93709.1"/>
    </source>
</evidence>
<sequence>MYLYIFNDIKMSVRENIANLLEDLSYYDVKIIGSSIKNLTEVYEVKVTNKSCSICFKMHVDKHSRQFFGLTIPSSNYEEDSLLYGAKELELIFLDFIEKLDLAGNKEINEILDTIKCENGLCPICKSKVKIRITHSHNTYTCQNECYILITRPLKSNKVKSILDVIIFGSSIFEKGEEKPDIARMPMHLKINFIDRIYRQINYWKNGEKYLAKILSK</sequence>
<proteinExistence type="predicted"/>
<dbReference type="KEGG" id="vg:18563665"/>
<gene>
    <name evidence="1" type="primary">451</name>
    <name evidence="1" type="ORF">G_451</name>
</gene>
<dbReference type="Proteomes" id="UP000009273">
    <property type="component" value="Segment"/>
</dbReference>
<name>G3MAJ2_9CAUD</name>
<dbReference type="GeneID" id="18563665"/>